<dbReference type="Proteomes" id="UP000076335">
    <property type="component" value="Unassembled WGS sequence"/>
</dbReference>
<organism evidence="2 3">
    <name type="scientific">Thalassospira lucentensis</name>
    <dbReference type="NCBI Taxonomy" id="168935"/>
    <lineage>
        <taxon>Bacteria</taxon>
        <taxon>Pseudomonadati</taxon>
        <taxon>Pseudomonadota</taxon>
        <taxon>Alphaproteobacteria</taxon>
        <taxon>Rhodospirillales</taxon>
        <taxon>Thalassospiraceae</taxon>
        <taxon>Thalassospira</taxon>
    </lineage>
</organism>
<name>A0A154L0L4_9PROT</name>
<evidence type="ECO:0000313" key="2">
    <source>
        <dbReference type="EMBL" id="KZB61155.1"/>
    </source>
</evidence>
<dbReference type="AlphaFoldDB" id="A0A154L0L4"/>
<evidence type="ECO:0000313" key="3">
    <source>
        <dbReference type="Proteomes" id="UP000076335"/>
    </source>
</evidence>
<reference evidence="2 3" key="1">
    <citation type="submission" date="2015-12" db="EMBL/GenBank/DDBJ databases">
        <title>Genome sequence of Thalassospira lucentensis MCCC 1A02072.</title>
        <authorList>
            <person name="Lu L."/>
            <person name="Lai Q."/>
            <person name="Shao Z."/>
            <person name="Qian P."/>
        </authorList>
    </citation>
    <scope>NUCLEOTIDE SEQUENCE [LARGE SCALE GENOMIC DNA]</scope>
    <source>
        <strain evidence="2 3">MCCC 1A02072</strain>
    </source>
</reference>
<feature type="compositionally biased region" description="Polar residues" evidence="1">
    <location>
        <begin position="7"/>
        <end position="16"/>
    </location>
</feature>
<feature type="compositionally biased region" description="Basic and acidic residues" evidence="1">
    <location>
        <begin position="49"/>
        <end position="77"/>
    </location>
</feature>
<gene>
    <name evidence="2" type="ORF">AUP42_07750</name>
</gene>
<dbReference type="EMBL" id="LPVY01000024">
    <property type="protein sequence ID" value="KZB61155.1"/>
    <property type="molecule type" value="Genomic_DNA"/>
</dbReference>
<evidence type="ECO:0000256" key="1">
    <source>
        <dbReference type="SAM" id="MobiDB-lite"/>
    </source>
</evidence>
<protein>
    <submittedName>
        <fullName evidence="2">Uncharacterized protein</fullName>
    </submittedName>
</protein>
<feature type="region of interest" description="Disordered" evidence="1">
    <location>
        <begin position="1"/>
        <end position="102"/>
    </location>
</feature>
<feature type="compositionally biased region" description="Basic and acidic residues" evidence="1">
    <location>
        <begin position="88"/>
        <end position="102"/>
    </location>
</feature>
<sequence length="131" mass="14181">MPDGQAAKSSGRQTMRTPGRGFARCPSCVTSAKPDQSGKGGMVGGRPWEPSKPDRTGDDASEKFGKGSIERRDRQIDEGTDQNAGAFRPDRIVRPFDCPADRSSLRKAAITRSWSARFAESPAWSPLSDLP</sequence>
<proteinExistence type="predicted"/>
<accession>A0A154L0L4</accession>
<comment type="caution">
    <text evidence="2">The sequence shown here is derived from an EMBL/GenBank/DDBJ whole genome shotgun (WGS) entry which is preliminary data.</text>
</comment>